<keyword evidence="2" id="KW-1003">Cell membrane</keyword>
<reference evidence="8" key="1">
    <citation type="journal article" date="2019" name="Int. J. Syst. Evol. Microbiol.">
        <title>The Global Catalogue of Microorganisms (GCM) 10K type strain sequencing project: providing services to taxonomists for standard genome sequencing and annotation.</title>
        <authorList>
            <consortium name="The Broad Institute Genomics Platform"/>
            <consortium name="The Broad Institute Genome Sequencing Center for Infectious Disease"/>
            <person name="Wu L."/>
            <person name="Ma J."/>
        </authorList>
    </citation>
    <scope>NUCLEOTIDE SEQUENCE [LARGE SCALE GENOMIC DNA]</scope>
    <source>
        <strain evidence="8">CCUG 62215</strain>
    </source>
</reference>
<feature type="transmembrane region" description="Helical" evidence="6">
    <location>
        <begin position="251"/>
        <end position="270"/>
    </location>
</feature>
<feature type="transmembrane region" description="Helical" evidence="6">
    <location>
        <begin position="165"/>
        <end position="185"/>
    </location>
</feature>
<feature type="transmembrane region" description="Helical" evidence="6">
    <location>
        <begin position="324"/>
        <end position="344"/>
    </location>
</feature>
<keyword evidence="5 6" id="KW-0472">Membrane</keyword>
<keyword evidence="3 6" id="KW-0812">Transmembrane</keyword>
<dbReference type="Pfam" id="PF01943">
    <property type="entry name" value="Polysacc_synt"/>
    <property type="match status" value="1"/>
</dbReference>
<evidence type="ECO:0000313" key="7">
    <source>
        <dbReference type="EMBL" id="MFD1062575.1"/>
    </source>
</evidence>
<keyword evidence="4 6" id="KW-1133">Transmembrane helix</keyword>
<feature type="transmembrane region" description="Helical" evidence="6">
    <location>
        <begin position="105"/>
        <end position="122"/>
    </location>
</feature>
<organism evidence="7 8">
    <name type="scientific">Winogradskyella litorisediminis</name>
    <dbReference type="NCBI Taxonomy" id="1156618"/>
    <lineage>
        <taxon>Bacteria</taxon>
        <taxon>Pseudomonadati</taxon>
        <taxon>Bacteroidota</taxon>
        <taxon>Flavobacteriia</taxon>
        <taxon>Flavobacteriales</taxon>
        <taxon>Flavobacteriaceae</taxon>
        <taxon>Winogradskyella</taxon>
    </lineage>
</organism>
<accession>A0ABW3N7Q4</accession>
<dbReference type="PANTHER" id="PTHR30250">
    <property type="entry name" value="PST FAMILY PREDICTED COLANIC ACID TRANSPORTER"/>
    <property type="match status" value="1"/>
</dbReference>
<proteinExistence type="predicted"/>
<keyword evidence="8" id="KW-1185">Reference proteome</keyword>
<feature type="transmembrane region" description="Helical" evidence="6">
    <location>
        <begin position="351"/>
        <end position="372"/>
    </location>
</feature>
<gene>
    <name evidence="7" type="ORF">ACFQ1Q_04895</name>
</gene>
<dbReference type="InterPro" id="IPR050833">
    <property type="entry name" value="Poly_Biosynth_Transport"/>
</dbReference>
<feature type="transmembrane region" description="Helical" evidence="6">
    <location>
        <begin position="63"/>
        <end position="85"/>
    </location>
</feature>
<dbReference type="Proteomes" id="UP001597013">
    <property type="component" value="Unassembled WGS sequence"/>
</dbReference>
<evidence type="ECO:0000256" key="2">
    <source>
        <dbReference type="ARBA" id="ARBA00022475"/>
    </source>
</evidence>
<evidence type="ECO:0000256" key="5">
    <source>
        <dbReference type="ARBA" id="ARBA00023136"/>
    </source>
</evidence>
<evidence type="ECO:0000256" key="4">
    <source>
        <dbReference type="ARBA" id="ARBA00022989"/>
    </source>
</evidence>
<feature type="transmembrane region" description="Helical" evidence="6">
    <location>
        <begin position="378"/>
        <end position="400"/>
    </location>
</feature>
<evidence type="ECO:0000256" key="1">
    <source>
        <dbReference type="ARBA" id="ARBA00004651"/>
    </source>
</evidence>
<evidence type="ECO:0000256" key="3">
    <source>
        <dbReference type="ARBA" id="ARBA00022692"/>
    </source>
</evidence>
<evidence type="ECO:0000256" key="6">
    <source>
        <dbReference type="SAM" id="Phobius"/>
    </source>
</evidence>
<dbReference type="PANTHER" id="PTHR30250:SF26">
    <property type="entry name" value="PSMA PROTEIN"/>
    <property type="match status" value="1"/>
</dbReference>
<feature type="transmembrane region" description="Helical" evidence="6">
    <location>
        <begin position="134"/>
        <end position="153"/>
    </location>
</feature>
<comment type="caution">
    <text evidence="7">The sequence shown here is derived from an EMBL/GenBank/DDBJ whole genome shotgun (WGS) entry which is preliminary data.</text>
</comment>
<feature type="transmembrane region" description="Helical" evidence="6">
    <location>
        <begin position="16"/>
        <end position="42"/>
    </location>
</feature>
<feature type="transmembrane region" description="Helical" evidence="6">
    <location>
        <begin position="210"/>
        <end position="231"/>
    </location>
</feature>
<evidence type="ECO:0000313" key="8">
    <source>
        <dbReference type="Proteomes" id="UP001597013"/>
    </source>
</evidence>
<sequence>MIIIPLIINNYTTEEFAVFSILTQFITIYGFLDLGIGSILINEIIYYRSKKYIKIIRTVVFQLIKFLSVLALILLGIFLLINYFFGLELLFKDIDEELLVSLSDNFPLLCGLFFVILPTTLIQKIQFGFLDNSIFHISEIVQKSLQILLIYFLVKYDSSIVDIIFYYYLAILVTNFINILLYFFIIRKDVFRNKKVIKKLYIPSLIKKSIFYFLGSIFFFFSRTIDTYLISIYGSYDILKDYEIIKRPFDIGLTTLMVITSVLWPILAEAHHKKEFKKIKKLLNTTIIGVFLAMILLSLLMVAIGDEILQLWIGDDTISYQTLVYVLAGSVFLLYGVGNVLITYLNSISVFYVQLVVYVILAFIGIPIKIYTLSNYGLSGYLAALIVILALVYVIPMYFISNKKINKNLA</sequence>
<feature type="transmembrane region" description="Helical" evidence="6">
    <location>
        <begin position="282"/>
        <end position="304"/>
    </location>
</feature>
<protein>
    <submittedName>
        <fullName evidence="7">Lipopolysaccharide biosynthesis protein</fullName>
    </submittedName>
</protein>
<dbReference type="EMBL" id="JBHTJL010000009">
    <property type="protein sequence ID" value="MFD1062575.1"/>
    <property type="molecule type" value="Genomic_DNA"/>
</dbReference>
<dbReference type="InterPro" id="IPR002797">
    <property type="entry name" value="Polysacc_synth"/>
</dbReference>
<name>A0ABW3N7Q4_9FLAO</name>
<comment type="subcellular location">
    <subcellularLocation>
        <location evidence="1">Cell membrane</location>
        <topology evidence="1">Multi-pass membrane protein</topology>
    </subcellularLocation>
</comment>